<dbReference type="Proteomes" id="UP000720124">
    <property type="component" value="Unassembled WGS sequence"/>
</dbReference>
<comment type="caution">
    <text evidence="1">The sequence shown here is derived from an EMBL/GenBank/DDBJ whole genome shotgun (WGS) entry which is preliminary data.</text>
</comment>
<evidence type="ECO:0000313" key="2">
    <source>
        <dbReference type="Proteomes" id="UP000720124"/>
    </source>
</evidence>
<accession>A0ABS7LIU7</accession>
<reference evidence="1 2" key="1">
    <citation type="submission" date="2020-06" db="EMBL/GenBank/DDBJ databases">
        <title>Global-level population genomics: horizontal gene transfer, symbiosis and evolution in Rhizobia.</title>
        <authorList>
            <person name="Gai Y."/>
        </authorList>
    </citation>
    <scope>NUCLEOTIDE SEQUENCE [LARGE SCALE GENOMIC DNA]</scope>
    <source>
        <strain evidence="1 2">PLR6_1b</strain>
    </source>
</reference>
<evidence type="ECO:0000313" key="1">
    <source>
        <dbReference type="EMBL" id="MBY3591315.1"/>
    </source>
</evidence>
<dbReference type="RefSeq" id="WP_222012287.1">
    <property type="nucleotide sequence ID" value="NZ_JABTXI010000005.1"/>
</dbReference>
<organism evidence="1 2">
    <name type="scientific">Rhizobium bangladeshense</name>
    <dbReference type="NCBI Taxonomy" id="1138189"/>
    <lineage>
        <taxon>Bacteria</taxon>
        <taxon>Pseudomonadati</taxon>
        <taxon>Pseudomonadota</taxon>
        <taxon>Alphaproteobacteria</taxon>
        <taxon>Hyphomicrobiales</taxon>
        <taxon>Rhizobiaceae</taxon>
        <taxon>Rhizobium/Agrobacterium group</taxon>
        <taxon>Rhizobium</taxon>
    </lineage>
</organism>
<protein>
    <submittedName>
        <fullName evidence="1">Uncharacterized protein</fullName>
    </submittedName>
</protein>
<name>A0ABS7LIU7_9HYPH</name>
<proteinExistence type="predicted"/>
<keyword evidence="2" id="KW-1185">Reference proteome</keyword>
<sequence length="71" mass="8454">MDRAMVERHLEQARRHVSEGERHILGQQNLIAFLQRNGWDTLEATTLLANFKDLQRLHIAYRDRQERELAS</sequence>
<gene>
    <name evidence="1" type="ORF">HJA87_15755</name>
</gene>
<dbReference type="EMBL" id="JABTXI010000005">
    <property type="protein sequence ID" value="MBY3591315.1"/>
    <property type="molecule type" value="Genomic_DNA"/>
</dbReference>